<dbReference type="AlphaFoldDB" id="I4FUQ5"/>
<dbReference type="EMBL" id="CAII01000576">
    <property type="protein sequence ID" value="CCH99380.1"/>
    <property type="molecule type" value="Genomic_DNA"/>
</dbReference>
<dbReference type="HOGENOM" id="CLU_1308958_0_0_3"/>
<dbReference type="Proteomes" id="UP000003172">
    <property type="component" value="Unassembled WGS sequence"/>
</dbReference>
<evidence type="ECO:0000313" key="3">
    <source>
        <dbReference type="Proteomes" id="UP000003172"/>
    </source>
</evidence>
<proteinExistence type="predicted"/>
<accession>I4FUQ5</accession>
<reference evidence="2 3" key="1">
    <citation type="submission" date="2012-04" db="EMBL/GenBank/DDBJ databases">
        <authorList>
            <person name="Genoscope - CEA"/>
        </authorList>
    </citation>
    <scope>NUCLEOTIDE SEQUENCE [LARGE SCALE GENOMIC DNA]</scope>
    <source>
        <strain evidence="2 3">9717</strain>
    </source>
</reference>
<keyword evidence="1" id="KW-0175">Coiled coil</keyword>
<comment type="caution">
    <text evidence="2">The sequence shown here is derived from an EMBL/GenBank/DDBJ whole genome shotgun (WGS) entry which is preliminary data.</text>
</comment>
<feature type="coiled-coil region" evidence="1">
    <location>
        <begin position="42"/>
        <end position="72"/>
    </location>
</feature>
<protein>
    <submittedName>
        <fullName evidence="2">Uncharacterized protein</fullName>
    </submittedName>
</protein>
<evidence type="ECO:0000256" key="1">
    <source>
        <dbReference type="SAM" id="Coils"/>
    </source>
</evidence>
<evidence type="ECO:0000313" key="2">
    <source>
        <dbReference type="EMBL" id="CCH99380.1"/>
    </source>
</evidence>
<organism evidence="2 3">
    <name type="scientific">Microcystis aeruginosa PCC 9717</name>
    <dbReference type="NCBI Taxonomy" id="1160286"/>
    <lineage>
        <taxon>Bacteria</taxon>
        <taxon>Bacillati</taxon>
        <taxon>Cyanobacteriota</taxon>
        <taxon>Cyanophyceae</taxon>
        <taxon>Oscillatoriophycideae</taxon>
        <taxon>Chroococcales</taxon>
        <taxon>Microcystaceae</taxon>
        <taxon>Microcystis</taxon>
    </lineage>
</organism>
<gene>
    <name evidence="2" type="ORF">MICAB_6170001</name>
</gene>
<name>I4FUQ5_MICAE</name>
<sequence length="210" mass="24935">MSQNSAVLGDTEKQGRLRFFGQYMENIPIRKISFNTNSDRRQQSLEKLIKSYQEKQEILKEIEEHIRREETDIVHDILAYLAEQMIEINREKQKEIKSFLRYLERIIGSAIDNLTNKSKIQNYLGDYQKSEPHLSCDQLWEILKKNKKKITVNLLDRQIQETLEKEYQTSLDKLLPLKQQLSATDELIDLIVYKLYGLSEEEIKIIEGRE</sequence>